<evidence type="ECO:0000313" key="2">
    <source>
        <dbReference type="EMBL" id="OWT61985.1"/>
    </source>
</evidence>
<dbReference type="OrthoDB" id="8779474at2"/>
<dbReference type="GO" id="GO:0003677">
    <property type="term" value="F:DNA binding"/>
    <property type="evidence" value="ECO:0007669"/>
    <property type="project" value="UniProtKB-KW"/>
</dbReference>
<dbReference type="AlphaFoldDB" id="A0A225MLD6"/>
<evidence type="ECO:0000313" key="3">
    <source>
        <dbReference type="Proteomes" id="UP000214603"/>
    </source>
</evidence>
<dbReference type="InterPro" id="IPR041657">
    <property type="entry name" value="HTH_17"/>
</dbReference>
<keyword evidence="2" id="KW-0238">DNA-binding</keyword>
<dbReference type="RefSeq" id="WP_088603072.1">
    <property type="nucleotide sequence ID" value="NZ_NJIH01000004.1"/>
</dbReference>
<protein>
    <submittedName>
        <fullName evidence="2">DNA-binding protein</fullName>
    </submittedName>
</protein>
<feature type="domain" description="Helix-turn-helix" evidence="1">
    <location>
        <begin position="26"/>
        <end position="67"/>
    </location>
</feature>
<name>A0A225MLD6_9BURK</name>
<dbReference type="Pfam" id="PF12728">
    <property type="entry name" value="HTH_17"/>
    <property type="match status" value="1"/>
</dbReference>
<dbReference type="Proteomes" id="UP000214603">
    <property type="component" value="Unassembled WGS sequence"/>
</dbReference>
<reference evidence="3" key="1">
    <citation type="submission" date="2017-06" db="EMBL/GenBank/DDBJ databases">
        <title>Herbaspirillum phytohormonus sp. nov., isolated from the root nodule of Robinia pseudoacacia in lead-zinc mine.</title>
        <authorList>
            <person name="Fan M."/>
            <person name="Lin Y."/>
        </authorList>
    </citation>
    <scope>NUCLEOTIDE SEQUENCE [LARGE SCALE GENOMIC DNA]</scope>
    <source>
        <strain evidence="3">SC-089</strain>
    </source>
</reference>
<accession>A0A225MLD6</accession>
<gene>
    <name evidence="2" type="ORF">CEY11_09235</name>
</gene>
<comment type="caution">
    <text evidence="2">The sequence shown here is derived from an EMBL/GenBank/DDBJ whole genome shotgun (WGS) entry which is preliminary data.</text>
</comment>
<sequence length="70" mass="7910">MNEAEQIARRAVQIYVESHPRPLHVTMTQAAEILGLSRQTVAKMVRAGQMRLDRCGRIPIEQVDAMLQPV</sequence>
<evidence type="ECO:0000259" key="1">
    <source>
        <dbReference type="Pfam" id="PF12728"/>
    </source>
</evidence>
<organism evidence="2 3">
    <name type="scientific">Candidimonas nitroreducens</name>
    <dbReference type="NCBI Taxonomy" id="683354"/>
    <lineage>
        <taxon>Bacteria</taxon>
        <taxon>Pseudomonadati</taxon>
        <taxon>Pseudomonadota</taxon>
        <taxon>Betaproteobacteria</taxon>
        <taxon>Burkholderiales</taxon>
        <taxon>Alcaligenaceae</taxon>
        <taxon>Candidimonas</taxon>
    </lineage>
</organism>
<dbReference type="EMBL" id="NJIH01000004">
    <property type="protein sequence ID" value="OWT61985.1"/>
    <property type="molecule type" value="Genomic_DNA"/>
</dbReference>
<proteinExistence type="predicted"/>
<keyword evidence="3" id="KW-1185">Reference proteome</keyword>